<evidence type="ECO:0000256" key="2">
    <source>
        <dbReference type="SAM" id="SignalP"/>
    </source>
</evidence>
<reference evidence="5 6" key="1">
    <citation type="submission" date="2011-08" db="EMBL/GenBank/DDBJ databases">
        <title>The Genome Sequence of Clostridium hathewayi WAL-18680.</title>
        <authorList>
            <consortium name="The Broad Institute Genome Sequencing Platform"/>
            <person name="Earl A."/>
            <person name="Ward D."/>
            <person name="Feldgarden M."/>
            <person name="Gevers D."/>
            <person name="Finegold S.M."/>
            <person name="Summanen P.H."/>
            <person name="Molitoris D.R."/>
            <person name="Song M."/>
            <person name="Daigneault M."/>
            <person name="Allen-Vercoe E."/>
            <person name="Young S.K."/>
            <person name="Zeng Q."/>
            <person name="Gargeya S."/>
            <person name="Fitzgerald M."/>
            <person name="Haas B."/>
            <person name="Abouelleil A."/>
            <person name="Alvarado L."/>
            <person name="Arachchi H.M."/>
            <person name="Berlin A."/>
            <person name="Brown A."/>
            <person name="Chapman S.B."/>
            <person name="Chen Z."/>
            <person name="Dunbar C."/>
            <person name="Freedman E."/>
            <person name="Gearin G."/>
            <person name="Gellesch M."/>
            <person name="Goldberg J."/>
            <person name="Griggs A."/>
            <person name="Gujja S."/>
            <person name="Heiman D."/>
            <person name="Howarth C."/>
            <person name="Larson L."/>
            <person name="Lui A."/>
            <person name="MacDonald P.J.P."/>
            <person name="Montmayeur A."/>
            <person name="Murphy C."/>
            <person name="Neiman D."/>
            <person name="Pearson M."/>
            <person name="Priest M."/>
            <person name="Roberts A."/>
            <person name="Saif S."/>
            <person name="Shea T."/>
            <person name="Shenoy N."/>
            <person name="Sisk P."/>
            <person name="Stolte C."/>
            <person name="Sykes S."/>
            <person name="Wortman J."/>
            <person name="Nusbaum C."/>
            <person name="Birren B."/>
        </authorList>
    </citation>
    <scope>NUCLEOTIDE SEQUENCE [LARGE SCALE GENOMIC DNA]</scope>
    <source>
        <strain evidence="5 6">WAL-18680</strain>
    </source>
</reference>
<evidence type="ECO:0000313" key="5">
    <source>
        <dbReference type="EMBL" id="EHI60037.1"/>
    </source>
</evidence>
<dbReference type="RefSeq" id="WP_006779960.1">
    <property type="nucleotide sequence ID" value="NZ_CP040506.1"/>
</dbReference>
<proteinExistence type="predicted"/>
<dbReference type="PATRIC" id="fig|742737.3.peg.2006"/>
<keyword evidence="1 2" id="KW-0732">Signal</keyword>
<evidence type="ECO:0000313" key="6">
    <source>
        <dbReference type="Proteomes" id="UP000005384"/>
    </source>
</evidence>
<dbReference type="HOGENOM" id="CLU_019602_18_2_9"/>
<dbReference type="PROSITE" id="PS51257">
    <property type="entry name" value="PROKAR_LIPOPROTEIN"/>
    <property type="match status" value="1"/>
</dbReference>
<evidence type="ECO:0000259" key="4">
    <source>
        <dbReference type="SMART" id="SM00079"/>
    </source>
</evidence>
<dbReference type="EMBL" id="ADLN01000037">
    <property type="protein sequence ID" value="EHI60037.1"/>
    <property type="molecule type" value="Genomic_DNA"/>
</dbReference>
<dbReference type="PANTHER" id="PTHR35936:SF17">
    <property type="entry name" value="ARGININE-BINDING EXTRACELLULAR PROTEIN ARTP"/>
    <property type="match status" value="1"/>
</dbReference>
<dbReference type="CDD" id="cd13629">
    <property type="entry name" value="PBP2_Dsm1740"/>
    <property type="match status" value="1"/>
</dbReference>
<accession>G5IEQ3</accession>
<dbReference type="SUPFAM" id="SSF53850">
    <property type="entry name" value="Periplasmic binding protein-like II"/>
    <property type="match status" value="1"/>
</dbReference>
<dbReference type="GO" id="GO:0015276">
    <property type="term" value="F:ligand-gated monoatomic ion channel activity"/>
    <property type="evidence" value="ECO:0007669"/>
    <property type="project" value="InterPro"/>
</dbReference>
<keyword evidence="6" id="KW-1185">Reference proteome</keyword>
<dbReference type="PANTHER" id="PTHR35936">
    <property type="entry name" value="MEMBRANE-BOUND LYTIC MUREIN TRANSGLYCOSYLASE F"/>
    <property type="match status" value="1"/>
</dbReference>
<feature type="domain" description="Ionotropic glutamate receptor C-terminal" evidence="4">
    <location>
        <begin position="35"/>
        <end position="256"/>
    </location>
</feature>
<feature type="domain" description="Solute-binding protein family 3/N-terminal" evidence="3">
    <location>
        <begin position="35"/>
        <end position="257"/>
    </location>
</feature>
<evidence type="ECO:0008006" key="7">
    <source>
        <dbReference type="Google" id="ProtNLM"/>
    </source>
</evidence>
<evidence type="ECO:0000256" key="1">
    <source>
        <dbReference type="ARBA" id="ARBA00022729"/>
    </source>
</evidence>
<dbReference type="AlphaFoldDB" id="G5IEQ3"/>
<dbReference type="OrthoDB" id="9774451at2"/>
<comment type="caution">
    <text evidence="5">The sequence shown here is derived from an EMBL/GenBank/DDBJ whole genome shotgun (WGS) entry which is preliminary data.</text>
</comment>
<dbReference type="Gene3D" id="3.40.190.10">
    <property type="entry name" value="Periplasmic binding protein-like II"/>
    <property type="match status" value="2"/>
</dbReference>
<evidence type="ECO:0000259" key="3">
    <source>
        <dbReference type="SMART" id="SM00062"/>
    </source>
</evidence>
<dbReference type="GO" id="GO:0016020">
    <property type="term" value="C:membrane"/>
    <property type="evidence" value="ECO:0007669"/>
    <property type="project" value="InterPro"/>
</dbReference>
<gene>
    <name evidence="5" type="ORF">HMPREF9473_01980</name>
</gene>
<sequence length="273" mass="29757">MKKSIHILMAAVLAASAVVSGCAGKSGAKGEEDKPLVVAMELTYPPFETKDEKGNPTGVSVDFMKAFGESIGREVRIENTAWDGLIPSLQTGKADMVMSSMTITEERAKTVDFSDAYANAMLAVLTNKDSGITSVEDLNQPGMKVAVKTGSTGYIYANSNLSNAEIIALPDESACVTEVAQGKADGFIYDQLTIYRNWQENIDTTAAVFIPFQDVDKWGIAVQKGNTELLDQLNTFIKEYTENGGFDELTEKYLSKEKEAFGELGFKWFFDLS</sequence>
<protein>
    <recommendedName>
        <fullName evidence="7">Solute-binding protein family 3/N-terminal domain-containing protein</fullName>
    </recommendedName>
</protein>
<organism evidence="5 6">
    <name type="scientific">Hungatella hathewayi WAL-18680</name>
    <dbReference type="NCBI Taxonomy" id="742737"/>
    <lineage>
        <taxon>Bacteria</taxon>
        <taxon>Bacillati</taxon>
        <taxon>Bacillota</taxon>
        <taxon>Clostridia</taxon>
        <taxon>Lachnospirales</taxon>
        <taxon>Lachnospiraceae</taxon>
        <taxon>Hungatella</taxon>
    </lineage>
</organism>
<dbReference type="SMART" id="SM00079">
    <property type="entry name" value="PBPe"/>
    <property type="match status" value="1"/>
</dbReference>
<dbReference type="SMART" id="SM00062">
    <property type="entry name" value="PBPb"/>
    <property type="match status" value="1"/>
</dbReference>
<dbReference type="InterPro" id="IPR001638">
    <property type="entry name" value="Solute-binding_3/MltF_N"/>
</dbReference>
<name>G5IEQ3_9FIRM</name>
<dbReference type="Proteomes" id="UP000005384">
    <property type="component" value="Unassembled WGS sequence"/>
</dbReference>
<feature type="chain" id="PRO_5038550805" description="Solute-binding protein family 3/N-terminal domain-containing protein" evidence="2">
    <location>
        <begin position="22"/>
        <end position="273"/>
    </location>
</feature>
<dbReference type="Pfam" id="PF00497">
    <property type="entry name" value="SBP_bac_3"/>
    <property type="match status" value="1"/>
</dbReference>
<dbReference type="InterPro" id="IPR001320">
    <property type="entry name" value="Iontro_rcpt_C"/>
</dbReference>
<feature type="signal peptide" evidence="2">
    <location>
        <begin position="1"/>
        <end position="21"/>
    </location>
</feature>